<feature type="compositionally biased region" description="Low complexity" evidence="1">
    <location>
        <begin position="247"/>
        <end position="261"/>
    </location>
</feature>
<dbReference type="Proteomes" id="UP001057134">
    <property type="component" value="Chromosome"/>
</dbReference>
<accession>A0ABY4RXE0</accession>
<feature type="compositionally biased region" description="Low complexity" evidence="1">
    <location>
        <begin position="314"/>
        <end position="341"/>
    </location>
</feature>
<gene>
    <name evidence="2" type="ORF">SK3146_06613</name>
</gene>
<feature type="compositionally biased region" description="Low complexity" evidence="1">
    <location>
        <begin position="280"/>
        <end position="299"/>
    </location>
</feature>
<keyword evidence="3" id="KW-1185">Reference proteome</keyword>
<reference evidence="2" key="1">
    <citation type="submission" date="2018-02" db="EMBL/GenBank/DDBJ databases">
        <authorList>
            <person name="Kim S.-K."/>
            <person name="Jung H.-I."/>
            <person name="Lee S.-W."/>
        </authorList>
    </citation>
    <scope>NUCLEOTIDE SEQUENCE</scope>
    <source>
        <strain evidence="2">SK3146</strain>
    </source>
</reference>
<feature type="region of interest" description="Disordered" evidence="1">
    <location>
        <begin position="226"/>
        <end position="373"/>
    </location>
</feature>
<feature type="region of interest" description="Disordered" evidence="1">
    <location>
        <begin position="412"/>
        <end position="435"/>
    </location>
</feature>
<feature type="compositionally biased region" description="Low complexity" evidence="1">
    <location>
        <begin position="349"/>
        <end position="373"/>
    </location>
</feature>
<feature type="compositionally biased region" description="Gly residues" evidence="1">
    <location>
        <begin position="267"/>
        <end position="279"/>
    </location>
</feature>
<dbReference type="RefSeq" id="WP_249862781.1">
    <property type="nucleotide sequence ID" value="NZ_CP027059.1"/>
</dbReference>
<reference evidence="2" key="2">
    <citation type="journal article" date="2021" name="J Anim Sci Technol">
        <title>Complete genome sequence of Paenibacillus konkukensis sp. nov. SK3146 as a potential probiotic strain.</title>
        <authorList>
            <person name="Jung H.I."/>
            <person name="Park S."/>
            <person name="Niu K.M."/>
            <person name="Lee S.W."/>
            <person name="Kothari D."/>
            <person name="Yi K.J."/>
            <person name="Kim S.K."/>
        </authorList>
    </citation>
    <scope>NUCLEOTIDE SEQUENCE</scope>
    <source>
        <strain evidence="2">SK3146</strain>
    </source>
</reference>
<name>A0ABY4RXE0_9BACL</name>
<proteinExistence type="predicted"/>
<protein>
    <recommendedName>
        <fullName evidence="4">Flagellar hook-length control protein-like C-terminal domain-containing protein</fullName>
    </recommendedName>
</protein>
<organism evidence="2 3">
    <name type="scientific">Paenibacillus konkukensis</name>
    <dbReference type="NCBI Taxonomy" id="2020716"/>
    <lineage>
        <taxon>Bacteria</taxon>
        <taxon>Bacillati</taxon>
        <taxon>Bacillota</taxon>
        <taxon>Bacilli</taxon>
        <taxon>Bacillales</taxon>
        <taxon>Paenibacillaceae</taxon>
        <taxon>Paenibacillus</taxon>
    </lineage>
</organism>
<evidence type="ECO:0000313" key="3">
    <source>
        <dbReference type="Proteomes" id="UP001057134"/>
    </source>
</evidence>
<evidence type="ECO:0000313" key="2">
    <source>
        <dbReference type="EMBL" id="UQZ87316.1"/>
    </source>
</evidence>
<evidence type="ECO:0000256" key="1">
    <source>
        <dbReference type="SAM" id="MobiDB-lite"/>
    </source>
</evidence>
<dbReference type="EMBL" id="CP027059">
    <property type="protein sequence ID" value="UQZ87316.1"/>
    <property type="molecule type" value="Genomic_DNA"/>
</dbReference>
<sequence length="681" mass="68803">MNISGMIKSFLGDAQPSEPKTLELKTGEVVKGMVVQLISERDAIINIGGVQVRAQLETPLKQGEVTMLQVQPEAAAGKIILKPLQASAVQIADGSLADVLKNLGLPDNTANRQLAQALHQAGVPLSKENVQQFAQLQAQLPAGMAQEEWLPTAALAFQKGIPLTADSVGALKQAMAGPAFHETLRQLEAQVSGLLDGRSELSAGTRAALDAFRQVVAGMKEASGQLLPSSGGANGAMAATGPQGGTAAMPGSAADRAAAAAPQPPSAGGGLVRGAGPGEAGPQQARPGGAATPPAAAPALDEGAHPAAKPQPPAASSGGVGHAAEAAAGPSAKPAASAETPAAPPRPAQPSQAAASPAAAAGPPPLQAGAAGAAPAARPAAAAGAQGGFAAPAASDAAAELSPAAAKPVGAAPSVDAARDHAAPPLSGAAQEDASGEHWLPRLIKSLGIEHEHQLSRMPDSMTAADASAAARDAGAGSVPPGAASAEHKAADTLKSVLMQLSQADDVPQALKETAQQAVQQITGQQLLLSSDRSSMFTHITLFVPLLNANGEQTAAIHIQSRKGRRGEIDARNCRLVFDLNMKALGNTMVDVQVVDRIVSLHVMNDQPFLQGLLEENREEIASGLSGIGYQFISLKCGPYPEKAANTDNPAPTAREQSAVIPAMLQAFYGKKSYRGMDVRV</sequence>
<evidence type="ECO:0008006" key="4">
    <source>
        <dbReference type="Google" id="ProtNLM"/>
    </source>
</evidence>